<keyword evidence="3" id="KW-0272">Extracellular matrix</keyword>
<evidence type="ECO:0000256" key="3">
    <source>
        <dbReference type="ARBA" id="ARBA00022530"/>
    </source>
</evidence>
<dbReference type="InterPro" id="IPR049883">
    <property type="entry name" value="NOTCH1_EGF-like"/>
</dbReference>
<dbReference type="InterPro" id="IPR036773">
    <property type="entry name" value="TB_dom_sf"/>
</dbReference>
<dbReference type="PROSITE" id="PS50026">
    <property type="entry name" value="EGF_3"/>
    <property type="match status" value="5"/>
</dbReference>
<dbReference type="Pfam" id="PF12662">
    <property type="entry name" value="cEGF"/>
    <property type="match status" value="1"/>
</dbReference>
<evidence type="ECO:0000256" key="1">
    <source>
        <dbReference type="ARBA" id="ARBA00004498"/>
    </source>
</evidence>
<dbReference type="PANTHER" id="PTHR47333">
    <property type="entry name" value="VON WILLEBRAND FACTOR C AND EGF DOMAIN-CONTAINING PROTEIN"/>
    <property type="match status" value="1"/>
</dbReference>
<organism evidence="12 13">
    <name type="scientific">Goodea atripinnis</name>
    <dbReference type="NCBI Taxonomy" id="208336"/>
    <lineage>
        <taxon>Eukaryota</taxon>
        <taxon>Metazoa</taxon>
        <taxon>Chordata</taxon>
        <taxon>Craniata</taxon>
        <taxon>Vertebrata</taxon>
        <taxon>Euteleostomi</taxon>
        <taxon>Actinopterygii</taxon>
        <taxon>Neopterygii</taxon>
        <taxon>Teleostei</taxon>
        <taxon>Neoteleostei</taxon>
        <taxon>Acanthomorphata</taxon>
        <taxon>Ovalentaria</taxon>
        <taxon>Atherinomorphae</taxon>
        <taxon>Cyprinodontiformes</taxon>
        <taxon>Goodeidae</taxon>
        <taxon>Goodea</taxon>
    </lineage>
</organism>
<dbReference type="PROSITE" id="PS51364">
    <property type="entry name" value="TB"/>
    <property type="match status" value="1"/>
</dbReference>
<name>A0ABV0MFH5_9TELE</name>
<feature type="domain" description="EGF-like" evidence="10">
    <location>
        <begin position="213"/>
        <end position="255"/>
    </location>
</feature>
<comment type="caution">
    <text evidence="9">Lacks conserved residue(s) required for the propagation of feature annotation.</text>
</comment>
<dbReference type="InterPro" id="IPR009030">
    <property type="entry name" value="Growth_fac_rcpt_cys_sf"/>
</dbReference>
<gene>
    <name evidence="12" type="ORF">GOODEAATRI_005789</name>
</gene>
<dbReference type="PROSITE" id="PS00010">
    <property type="entry name" value="ASX_HYDROXYL"/>
    <property type="match status" value="6"/>
</dbReference>
<dbReference type="Gene3D" id="2.10.25.10">
    <property type="entry name" value="Laminin"/>
    <property type="match status" value="8"/>
</dbReference>
<dbReference type="PROSITE" id="PS01186">
    <property type="entry name" value="EGF_2"/>
    <property type="match status" value="4"/>
</dbReference>
<dbReference type="InterPro" id="IPR000152">
    <property type="entry name" value="EGF-type_Asp/Asn_hydroxyl_site"/>
</dbReference>
<feature type="domain" description="EGF-like" evidence="10">
    <location>
        <begin position="61"/>
        <end position="102"/>
    </location>
</feature>
<keyword evidence="2" id="KW-0964">Secreted</keyword>
<evidence type="ECO:0000256" key="9">
    <source>
        <dbReference type="PROSITE-ProRule" id="PRU00076"/>
    </source>
</evidence>
<dbReference type="InterPro" id="IPR052080">
    <property type="entry name" value="vWF_C/EGF_Fibrillin"/>
</dbReference>
<dbReference type="PANTHER" id="PTHR47333:SF4">
    <property type="entry name" value="EGF-LIKE DOMAIN-CONTAINING PROTEIN"/>
    <property type="match status" value="1"/>
</dbReference>
<evidence type="ECO:0000256" key="2">
    <source>
        <dbReference type="ARBA" id="ARBA00022525"/>
    </source>
</evidence>
<evidence type="ECO:0000256" key="5">
    <source>
        <dbReference type="ARBA" id="ARBA00022729"/>
    </source>
</evidence>
<protein>
    <recommendedName>
        <fullName evidence="14">Fibrillin 2</fullName>
    </recommendedName>
</protein>
<evidence type="ECO:0000256" key="4">
    <source>
        <dbReference type="ARBA" id="ARBA00022536"/>
    </source>
</evidence>
<feature type="domain" description="TB" evidence="11">
    <location>
        <begin position="107"/>
        <end position="160"/>
    </location>
</feature>
<dbReference type="InterPro" id="IPR001881">
    <property type="entry name" value="EGF-like_Ca-bd_dom"/>
</dbReference>
<feature type="domain" description="EGF-like" evidence="10">
    <location>
        <begin position="17"/>
        <end position="60"/>
    </location>
</feature>
<dbReference type="EMBL" id="JAHRIO010000267">
    <property type="protein sequence ID" value="MEQ2157825.1"/>
    <property type="molecule type" value="Genomic_DNA"/>
</dbReference>
<feature type="domain" description="EGF-like" evidence="10">
    <location>
        <begin position="304"/>
        <end position="340"/>
    </location>
</feature>
<sequence>MCPAGYVLRDDQRMCRDQDECSEGLDDCDSKGMTCKNLIGTFMCICPPGMQRRPDGEGCMDLNECRAKPGICKNGRCINTVGSYLCECNDGFEPSSTGTECIDNRKGFCYTEVLQTMCQQSSTNRNTVTKSECCCNAGRGWGSQCELCPLPGTVQYKKMCPLGPGYTTDGRDVDECSLSPKPCNFLCKNTEGSYLCSCPRGYSLQPDGKTCKDNNECTGQNSVCGSRASCVNTPGSFNCECSKGFSLDTTGLECEDVDECSNNHRCQHGCQNMMGGYRCGCPQGYVQHYQWNQCVGESVCLNIYENECQGGTVCGSASCYNTLGSFKCVCPSGFDFEQPGGSCQDVNECTTGTNPCIYGCSNTDGGYLCGCPGGFFRAGQG</sequence>
<dbReference type="SMART" id="SM00181">
    <property type="entry name" value="EGF"/>
    <property type="match status" value="6"/>
</dbReference>
<dbReference type="InterPro" id="IPR017878">
    <property type="entry name" value="TB_dom"/>
</dbReference>
<dbReference type="Pfam" id="PF00683">
    <property type="entry name" value="TB"/>
    <property type="match status" value="1"/>
</dbReference>
<dbReference type="SUPFAM" id="SSF57184">
    <property type="entry name" value="Growth factor receptor domain"/>
    <property type="match status" value="2"/>
</dbReference>
<evidence type="ECO:0000256" key="7">
    <source>
        <dbReference type="ARBA" id="ARBA00023157"/>
    </source>
</evidence>
<dbReference type="InterPro" id="IPR000742">
    <property type="entry name" value="EGF"/>
</dbReference>
<comment type="subcellular location">
    <subcellularLocation>
        <location evidence="1">Secreted</location>
        <location evidence="1">Extracellular space</location>
        <location evidence="1">Extracellular matrix</location>
    </subcellularLocation>
</comment>
<keyword evidence="5" id="KW-0732">Signal</keyword>
<feature type="domain" description="EGF-like" evidence="10">
    <location>
        <begin position="172"/>
        <end position="212"/>
    </location>
</feature>
<dbReference type="CDD" id="cd00054">
    <property type="entry name" value="EGF_CA"/>
    <property type="match status" value="3"/>
</dbReference>
<proteinExistence type="predicted"/>
<dbReference type="SUPFAM" id="SSF57196">
    <property type="entry name" value="EGF/Laminin"/>
    <property type="match status" value="2"/>
</dbReference>
<evidence type="ECO:0000313" key="13">
    <source>
        <dbReference type="Proteomes" id="UP001476798"/>
    </source>
</evidence>
<evidence type="ECO:0000256" key="6">
    <source>
        <dbReference type="ARBA" id="ARBA00022737"/>
    </source>
</evidence>
<keyword evidence="8" id="KW-0325">Glycoprotein</keyword>
<dbReference type="InterPro" id="IPR026823">
    <property type="entry name" value="cEGF"/>
</dbReference>
<accession>A0ABV0MFH5</accession>
<evidence type="ECO:0008006" key="14">
    <source>
        <dbReference type="Google" id="ProtNLM"/>
    </source>
</evidence>
<dbReference type="InterPro" id="IPR018097">
    <property type="entry name" value="EGF_Ca-bd_CS"/>
</dbReference>
<evidence type="ECO:0000256" key="8">
    <source>
        <dbReference type="ARBA" id="ARBA00023180"/>
    </source>
</evidence>
<keyword evidence="4 9" id="KW-0245">EGF-like domain</keyword>
<evidence type="ECO:0000313" key="12">
    <source>
        <dbReference type="EMBL" id="MEQ2157825.1"/>
    </source>
</evidence>
<dbReference type="Pfam" id="PF07645">
    <property type="entry name" value="EGF_CA"/>
    <property type="match status" value="5"/>
</dbReference>
<reference evidence="12 13" key="1">
    <citation type="submission" date="2021-06" db="EMBL/GenBank/DDBJ databases">
        <authorList>
            <person name="Palmer J.M."/>
        </authorList>
    </citation>
    <scope>NUCLEOTIDE SEQUENCE [LARGE SCALE GENOMIC DNA]</scope>
    <source>
        <strain evidence="12 13">GA_2019</strain>
        <tissue evidence="12">Muscle</tissue>
    </source>
</reference>
<keyword evidence="13" id="KW-1185">Reference proteome</keyword>
<dbReference type="SUPFAM" id="SSF57581">
    <property type="entry name" value="TB module/8-cys domain"/>
    <property type="match status" value="1"/>
</dbReference>
<dbReference type="Proteomes" id="UP001476798">
    <property type="component" value="Unassembled WGS sequence"/>
</dbReference>
<dbReference type="Gene3D" id="3.90.290.10">
    <property type="entry name" value="TGF-beta binding (TB) domain"/>
    <property type="match status" value="1"/>
</dbReference>
<dbReference type="SMART" id="SM00179">
    <property type="entry name" value="EGF_CA"/>
    <property type="match status" value="7"/>
</dbReference>
<keyword evidence="7" id="KW-1015">Disulfide bond</keyword>
<evidence type="ECO:0000259" key="11">
    <source>
        <dbReference type="PROSITE" id="PS51364"/>
    </source>
</evidence>
<keyword evidence="6" id="KW-0677">Repeat</keyword>
<comment type="caution">
    <text evidence="12">The sequence shown here is derived from an EMBL/GenBank/DDBJ whole genome shotgun (WGS) entry which is preliminary data.</text>
</comment>
<evidence type="ECO:0000259" key="10">
    <source>
        <dbReference type="PROSITE" id="PS50026"/>
    </source>
</evidence>
<dbReference type="PROSITE" id="PS01187">
    <property type="entry name" value="EGF_CA"/>
    <property type="match status" value="3"/>
</dbReference>